<organism evidence="2 3">
    <name type="scientific">Klebsormidium nitens</name>
    <name type="common">Green alga</name>
    <name type="synonym">Ulothrix nitens</name>
    <dbReference type="NCBI Taxonomy" id="105231"/>
    <lineage>
        <taxon>Eukaryota</taxon>
        <taxon>Viridiplantae</taxon>
        <taxon>Streptophyta</taxon>
        <taxon>Klebsormidiophyceae</taxon>
        <taxon>Klebsormidiales</taxon>
        <taxon>Klebsormidiaceae</taxon>
        <taxon>Klebsormidium</taxon>
    </lineage>
</organism>
<dbReference type="OrthoDB" id="843225at2759"/>
<dbReference type="InterPro" id="IPR006015">
    <property type="entry name" value="Universal_stress_UspA"/>
</dbReference>
<accession>A0A1Y1IF83</accession>
<dbReference type="Proteomes" id="UP000054558">
    <property type="component" value="Unassembled WGS sequence"/>
</dbReference>
<dbReference type="CDD" id="cd23659">
    <property type="entry name" value="USP_At3g01520-like"/>
    <property type="match status" value="1"/>
</dbReference>
<dbReference type="STRING" id="105231.A0A1Y1IF83"/>
<dbReference type="SUPFAM" id="SSF52402">
    <property type="entry name" value="Adenine nucleotide alpha hydrolases-like"/>
    <property type="match status" value="1"/>
</dbReference>
<dbReference type="PANTHER" id="PTHR31964">
    <property type="entry name" value="ADENINE NUCLEOTIDE ALPHA HYDROLASES-LIKE SUPERFAMILY PROTEIN"/>
    <property type="match status" value="1"/>
</dbReference>
<protein>
    <submittedName>
        <fullName evidence="2">Universal stress protein family protein</fullName>
    </submittedName>
</protein>
<dbReference type="InterPro" id="IPR014729">
    <property type="entry name" value="Rossmann-like_a/b/a_fold"/>
</dbReference>
<proteinExistence type="predicted"/>
<keyword evidence="3" id="KW-1185">Reference proteome</keyword>
<dbReference type="AlphaFoldDB" id="A0A1Y1IF83"/>
<evidence type="ECO:0000259" key="1">
    <source>
        <dbReference type="Pfam" id="PF00582"/>
    </source>
</evidence>
<dbReference type="Pfam" id="PF00582">
    <property type="entry name" value="Usp"/>
    <property type="match status" value="1"/>
</dbReference>
<name>A0A1Y1IF83_KLENI</name>
<dbReference type="PANTHER" id="PTHR31964:SF140">
    <property type="entry name" value="UNIVERSAL STRESS PROTEIN FAMILY PROTEIN"/>
    <property type="match status" value="1"/>
</dbReference>
<evidence type="ECO:0000313" key="2">
    <source>
        <dbReference type="EMBL" id="GAQ89544.1"/>
    </source>
</evidence>
<feature type="domain" description="UspA" evidence="1">
    <location>
        <begin position="6"/>
        <end position="162"/>
    </location>
</feature>
<dbReference type="EMBL" id="DF237483">
    <property type="protein sequence ID" value="GAQ89544.1"/>
    <property type="molecule type" value="Genomic_DNA"/>
</dbReference>
<gene>
    <name evidence="2" type="ORF">KFL_005340090</name>
</gene>
<reference evidence="2 3" key="1">
    <citation type="journal article" date="2014" name="Nat. Commun.">
        <title>Klebsormidium flaccidum genome reveals primary factors for plant terrestrial adaptation.</title>
        <authorList>
            <person name="Hori K."/>
            <person name="Maruyama F."/>
            <person name="Fujisawa T."/>
            <person name="Togashi T."/>
            <person name="Yamamoto N."/>
            <person name="Seo M."/>
            <person name="Sato S."/>
            <person name="Yamada T."/>
            <person name="Mori H."/>
            <person name="Tajima N."/>
            <person name="Moriyama T."/>
            <person name="Ikeuchi M."/>
            <person name="Watanabe M."/>
            <person name="Wada H."/>
            <person name="Kobayashi K."/>
            <person name="Saito M."/>
            <person name="Masuda T."/>
            <person name="Sasaki-Sekimoto Y."/>
            <person name="Mashiguchi K."/>
            <person name="Awai K."/>
            <person name="Shimojima M."/>
            <person name="Masuda S."/>
            <person name="Iwai M."/>
            <person name="Nobusawa T."/>
            <person name="Narise T."/>
            <person name="Kondo S."/>
            <person name="Saito H."/>
            <person name="Sato R."/>
            <person name="Murakawa M."/>
            <person name="Ihara Y."/>
            <person name="Oshima-Yamada Y."/>
            <person name="Ohtaka K."/>
            <person name="Satoh M."/>
            <person name="Sonobe K."/>
            <person name="Ishii M."/>
            <person name="Ohtani R."/>
            <person name="Kanamori-Sato M."/>
            <person name="Honoki R."/>
            <person name="Miyazaki D."/>
            <person name="Mochizuki H."/>
            <person name="Umetsu J."/>
            <person name="Higashi K."/>
            <person name="Shibata D."/>
            <person name="Kamiya Y."/>
            <person name="Sato N."/>
            <person name="Nakamura Y."/>
            <person name="Tabata S."/>
            <person name="Ida S."/>
            <person name="Kurokawa K."/>
            <person name="Ohta H."/>
        </authorList>
    </citation>
    <scope>NUCLEOTIDE SEQUENCE [LARGE SCALE GENOMIC DNA]</scope>
    <source>
        <strain evidence="2 3">NIES-2285</strain>
    </source>
</reference>
<dbReference type="PRINTS" id="PR01438">
    <property type="entry name" value="UNVRSLSTRESS"/>
</dbReference>
<dbReference type="InterPro" id="IPR006016">
    <property type="entry name" value="UspA"/>
</dbReference>
<evidence type="ECO:0000313" key="3">
    <source>
        <dbReference type="Proteomes" id="UP000054558"/>
    </source>
</evidence>
<dbReference type="Gene3D" id="3.40.50.620">
    <property type="entry name" value="HUPs"/>
    <property type="match status" value="1"/>
</dbReference>
<dbReference type="OMA" id="RIIMIAV"/>
<sequence>MAPLPRTIILPVNESPECNHTVSWAAKYLLRKEDTVVLLHFRPQISVFDHFVKADGSGTAVADGKTVTPDVKLHMVEDTYKSIGEDVLHKAGQPIAAEGIEYETKVIESGHIQEAICSAAKELGATMVVLGGREMGIVQRALLGSISDYVIHHAPCPVLLVKKNETEETAALETSSSKQHEK</sequence>